<keyword evidence="5" id="KW-0949">S-adenosyl-L-methionine</keyword>
<dbReference type="EMBL" id="CP053096">
    <property type="protein sequence ID" value="QJR43838.1"/>
    <property type="molecule type" value="Genomic_DNA"/>
</dbReference>
<keyword evidence="4" id="KW-0808">Transferase</keyword>
<dbReference type="InterPro" id="IPR029063">
    <property type="entry name" value="SAM-dependent_MTases_sf"/>
</dbReference>
<protein>
    <recommendedName>
        <fullName evidence="2">site-specific DNA-methyltransferase (adenine-specific)</fullName>
        <ecNumber evidence="2">2.1.1.72</ecNumber>
    </recommendedName>
</protein>
<keyword evidence="8" id="KW-1185">Reference proteome</keyword>
<dbReference type="Proteomes" id="UP000500686">
    <property type="component" value="Chromosome"/>
</dbReference>
<evidence type="ECO:0000256" key="2">
    <source>
        <dbReference type="ARBA" id="ARBA00011900"/>
    </source>
</evidence>
<dbReference type="PANTHER" id="PTHR30481">
    <property type="entry name" value="DNA ADENINE METHYLASE"/>
    <property type="match status" value="1"/>
</dbReference>
<dbReference type="EC" id="2.1.1.72" evidence="2"/>
<dbReference type="Pfam" id="PF02086">
    <property type="entry name" value="MethyltransfD12"/>
    <property type="match status" value="1"/>
</dbReference>
<evidence type="ECO:0000256" key="4">
    <source>
        <dbReference type="ARBA" id="ARBA00022679"/>
    </source>
</evidence>
<dbReference type="InterPro" id="IPR012327">
    <property type="entry name" value="MeTrfase_D12"/>
</dbReference>
<dbReference type="AlphaFoldDB" id="A0A6M4JC40"/>
<evidence type="ECO:0000256" key="6">
    <source>
        <dbReference type="ARBA" id="ARBA00047942"/>
    </source>
</evidence>
<dbReference type="GO" id="GO:0032259">
    <property type="term" value="P:methylation"/>
    <property type="evidence" value="ECO:0007669"/>
    <property type="project" value="UniProtKB-KW"/>
</dbReference>
<dbReference type="Gene3D" id="1.10.1020.10">
    <property type="entry name" value="Adenine-specific Methyltransferase, Domain 2"/>
    <property type="match status" value="1"/>
</dbReference>
<evidence type="ECO:0000313" key="7">
    <source>
        <dbReference type="EMBL" id="QJR43838.1"/>
    </source>
</evidence>
<evidence type="ECO:0000313" key="8">
    <source>
        <dbReference type="Proteomes" id="UP000500686"/>
    </source>
</evidence>
<proteinExistence type="inferred from homology"/>
<sequence length="126" mass="15244">MYRTFHRRRSSFFHIQPKDFIINDINSELINTYKCFTNKRNYNGLIKILENHALNHNDEYFYEIRYLDRDSNFSLLTRPERAARLIYLNKSCFNGLYRVNKKGFFNVPSGKKNIVKLFDNENFDSI</sequence>
<dbReference type="GO" id="GO:0009307">
    <property type="term" value="P:DNA restriction-modification system"/>
    <property type="evidence" value="ECO:0007669"/>
    <property type="project" value="InterPro"/>
</dbReference>
<dbReference type="GO" id="GO:1904047">
    <property type="term" value="F:S-adenosyl-L-methionine binding"/>
    <property type="evidence" value="ECO:0007669"/>
    <property type="project" value="TreeGrafter"/>
</dbReference>
<evidence type="ECO:0000256" key="3">
    <source>
        <dbReference type="ARBA" id="ARBA00022603"/>
    </source>
</evidence>
<comment type="catalytic activity">
    <reaction evidence="6">
        <text>a 2'-deoxyadenosine in DNA + S-adenosyl-L-methionine = an N(6)-methyl-2'-deoxyadenosine in DNA + S-adenosyl-L-homocysteine + H(+)</text>
        <dbReference type="Rhea" id="RHEA:15197"/>
        <dbReference type="Rhea" id="RHEA-COMP:12418"/>
        <dbReference type="Rhea" id="RHEA-COMP:12419"/>
        <dbReference type="ChEBI" id="CHEBI:15378"/>
        <dbReference type="ChEBI" id="CHEBI:57856"/>
        <dbReference type="ChEBI" id="CHEBI:59789"/>
        <dbReference type="ChEBI" id="CHEBI:90615"/>
        <dbReference type="ChEBI" id="CHEBI:90616"/>
        <dbReference type="EC" id="2.1.1.72"/>
    </reaction>
</comment>
<keyword evidence="3" id="KW-0489">Methyltransferase</keyword>
<dbReference type="InterPro" id="IPR023095">
    <property type="entry name" value="Ade_MeTrfase_dom_2"/>
</dbReference>
<comment type="similarity">
    <text evidence="1">Belongs to the N(4)/N(6)-methyltransferase family.</text>
</comment>
<dbReference type="GO" id="GO:0006298">
    <property type="term" value="P:mismatch repair"/>
    <property type="evidence" value="ECO:0007669"/>
    <property type="project" value="TreeGrafter"/>
</dbReference>
<accession>A0A6M4JC40</accession>
<organism evidence="7 8">
    <name type="scientific">Mycoplasma miroungigenitalium</name>
    <dbReference type="NCBI Taxonomy" id="754515"/>
    <lineage>
        <taxon>Bacteria</taxon>
        <taxon>Bacillati</taxon>
        <taxon>Mycoplasmatota</taxon>
        <taxon>Mollicutes</taxon>
        <taxon>Mycoplasmataceae</taxon>
        <taxon>Mycoplasma</taxon>
    </lineage>
</organism>
<dbReference type="PANTHER" id="PTHR30481:SF3">
    <property type="entry name" value="DNA ADENINE METHYLASE"/>
    <property type="match status" value="1"/>
</dbReference>
<reference evidence="7 8" key="1">
    <citation type="submission" date="2020-05" db="EMBL/GenBank/DDBJ databases">
        <title>Novel Mycoplasma species detected in Mirounga angustirostris (northern elephant seal) from the USA.</title>
        <authorList>
            <person name="Volokhov D.V."/>
        </authorList>
    </citation>
    <scope>NUCLEOTIDE SEQUENCE [LARGE SCALE GENOMIC DNA]</scope>
    <source>
        <strain evidence="7 8">Mirounga ES2806-GEN</strain>
    </source>
</reference>
<dbReference type="KEGG" id="mmir:HLA87_00665"/>
<gene>
    <name evidence="7" type="ORF">HLA87_00665</name>
</gene>
<evidence type="ECO:0000256" key="5">
    <source>
        <dbReference type="ARBA" id="ARBA00022691"/>
    </source>
</evidence>
<dbReference type="GO" id="GO:0009007">
    <property type="term" value="F:site-specific DNA-methyltransferase (adenine-specific) activity"/>
    <property type="evidence" value="ECO:0007669"/>
    <property type="project" value="UniProtKB-EC"/>
</dbReference>
<name>A0A6M4JC40_9MOLU</name>
<evidence type="ECO:0000256" key="1">
    <source>
        <dbReference type="ARBA" id="ARBA00006594"/>
    </source>
</evidence>
<dbReference type="SUPFAM" id="SSF53335">
    <property type="entry name" value="S-adenosyl-L-methionine-dependent methyltransferases"/>
    <property type="match status" value="1"/>
</dbReference>
<dbReference type="GO" id="GO:0043565">
    <property type="term" value="F:sequence-specific DNA binding"/>
    <property type="evidence" value="ECO:0007669"/>
    <property type="project" value="TreeGrafter"/>
</dbReference>